<accession>A0A2G1WBF3</accession>
<dbReference type="EMBL" id="NIZW01000002">
    <property type="protein sequence ID" value="PHQ36357.1"/>
    <property type="molecule type" value="Genomic_DNA"/>
</dbReference>
<proteinExistence type="predicted"/>
<protein>
    <submittedName>
        <fullName evidence="1">Uncharacterized protein</fullName>
    </submittedName>
</protein>
<reference evidence="1 2" key="1">
    <citation type="submission" date="2017-06" db="EMBL/GenBank/DDBJ databases">
        <title>Description of Rhodopirellula bahusiensis sp. nov.</title>
        <authorList>
            <person name="Kizina J."/>
            <person name="Harder J."/>
        </authorList>
    </citation>
    <scope>NUCLEOTIDE SEQUENCE [LARGE SCALE GENOMIC DNA]</scope>
    <source>
        <strain evidence="1 2">SWK21</strain>
    </source>
</reference>
<evidence type="ECO:0000313" key="2">
    <source>
        <dbReference type="Proteomes" id="UP000225740"/>
    </source>
</evidence>
<name>A0A2G1WBF3_9BACT</name>
<evidence type="ECO:0000313" key="1">
    <source>
        <dbReference type="EMBL" id="PHQ36357.1"/>
    </source>
</evidence>
<gene>
    <name evidence="1" type="ORF">CEE69_02825</name>
</gene>
<dbReference type="Proteomes" id="UP000225740">
    <property type="component" value="Unassembled WGS sequence"/>
</dbReference>
<sequence length="68" mass="7792">MTDRGKPCRLLENGKAYSQLKIKPPSRRRLRDVAVKTFSIRTAASWDTIGSTIRRLHRRRVAGWELGG</sequence>
<keyword evidence="2" id="KW-1185">Reference proteome</keyword>
<dbReference type="AlphaFoldDB" id="A0A2G1WBF3"/>
<organism evidence="1 2">
    <name type="scientific">Rhodopirellula bahusiensis</name>
    <dbReference type="NCBI Taxonomy" id="2014065"/>
    <lineage>
        <taxon>Bacteria</taxon>
        <taxon>Pseudomonadati</taxon>
        <taxon>Planctomycetota</taxon>
        <taxon>Planctomycetia</taxon>
        <taxon>Pirellulales</taxon>
        <taxon>Pirellulaceae</taxon>
        <taxon>Rhodopirellula</taxon>
    </lineage>
</organism>
<comment type="caution">
    <text evidence="1">The sequence shown here is derived from an EMBL/GenBank/DDBJ whole genome shotgun (WGS) entry which is preliminary data.</text>
</comment>